<sequence length="583" mass="65429">MVRLLPFNGPNENDVDDDNKNNNILMRKMTLGSKFGDENGGLLKNIHSFLRPKRISSSTSGSTNSSTGKEKDLDQGQVEDMNVMNFNFQNEESSSASSSFNQSGGSSPLPSIQKSISTLITDTKNTNASGNINADTDSMDQKMTVEDFFNQPILPSRSLHRSRSSASVSPCKKQMGHLRGGSLSLTRKDRKSMRYGSRVSGSLRKINTMDSPTSDIFVPPPSLKFHSRSSSSSLHTARRAAMESRLSQSSIPHFYDENCSSDNYPRITAETLQAIMEYGAHKPQYDSYCIIDCRFEYEFKGGHIGSALNICSREGLEVEFIQEIRPYPTLLIFYCEFSAYRSPLMASHLRNCDRISNYEEYPNLFYPDILILEGGYKSFFDKFPHLCYPCNYVRMNSTENLNNRDQELDRFRQDSKKLVSRNNSLSRLTSMSMSTSFVTNKQPQQLQSRGPSHPYKTNSSTSSPFFKYDPPPKLSLFKQGSSPFLSSDESCSSSRVSFINSPNLNSSKILSADAMDLESCYSFDDNESTFTASPGLFGTSAMSGSGTNHYNNHDVEYNNSSLNPVRKSLFPNILLEEENERVK</sequence>
<evidence type="ECO:0000256" key="5">
    <source>
        <dbReference type="ARBA" id="ARBA00022801"/>
    </source>
</evidence>
<proteinExistence type="inferred from homology"/>
<dbReference type="Proteomes" id="UP000301737">
    <property type="component" value="Unassembled WGS sequence"/>
</dbReference>
<evidence type="ECO:0000256" key="6">
    <source>
        <dbReference type="ARBA" id="ARBA00022912"/>
    </source>
</evidence>
<dbReference type="InterPro" id="IPR001763">
    <property type="entry name" value="Rhodanese-like_dom"/>
</dbReference>
<comment type="similarity">
    <text evidence="1">Belongs to the MPI phosphatase family.</text>
</comment>
<dbReference type="PROSITE" id="PS50206">
    <property type="entry name" value="RHODANESE_3"/>
    <property type="match status" value="1"/>
</dbReference>
<evidence type="ECO:0000256" key="8">
    <source>
        <dbReference type="ARBA" id="ARBA00051722"/>
    </source>
</evidence>
<dbReference type="SUPFAM" id="SSF52821">
    <property type="entry name" value="Rhodanese/Cell cycle control phosphatase"/>
    <property type="match status" value="1"/>
</dbReference>
<feature type="region of interest" description="Disordered" evidence="10">
    <location>
        <begin position="434"/>
        <end position="464"/>
    </location>
</feature>
<feature type="compositionally biased region" description="Low complexity" evidence="10">
    <location>
        <begin position="56"/>
        <end position="67"/>
    </location>
</feature>
<evidence type="ECO:0000256" key="7">
    <source>
        <dbReference type="ARBA" id="ARBA00023306"/>
    </source>
</evidence>
<feature type="compositionally biased region" description="Low complexity" evidence="10">
    <location>
        <begin position="91"/>
        <end position="107"/>
    </location>
</feature>
<feature type="domain" description="Rhodanese" evidence="11">
    <location>
        <begin position="284"/>
        <end position="388"/>
    </location>
</feature>
<evidence type="ECO:0000256" key="9">
    <source>
        <dbReference type="ARBA" id="ARBA00067190"/>
    </source>
</evidence>
<dbReference type="Pfam" id="PF00581">
    <property type="entry name" value="Rhodanese"/>
    <property type="match status" value="1"/>
</dbReference>
<protein>
    <recommendedName>
        <fullName evidence="9">M-phase inducer phosphatase</fullName>
        <ecNumber evidence="2">3.1.3.48</ecNumber>
    </recommendedName>
</protein>
<evidence type="ECO:0000256" key="1">
    <source>
        <dbReference type="ARBA" id="ARBA00011065"/>
    </source>
</evidence>
<dbReference type="EC" id="3.1.3.48" evidence="2"/>
<keyword evidence="13" id="KW-1185">Reference proteome</keyword>
<dbReference type="GO" id="GO:0005737">
    <property type="term" value="C:cytoplasm"/>
    <property type="evidence" value="ECO:0007669"/>
    <property type="project" value="TreeGrafter"/>
</dbReference>
<comment type="catalytic activity">
    <reaction evidence="8">
        <text>O-phospho-L-tyrosyl-[protein] + H2O = L-tyrosyl-[protein] + phosphate</text>
        <dbReference type="Rhea" id="RHEA:10684"/>
        <dbReference type="Rhea" id="RHEA-COMP:10136"/>
        <dbReference type="Rhea" id="RHEA-COMP:20101"/>
        <dbReference type="ChEBI" id="CHEBI:15377"/>
        <dbReference type="ChEBI" id="CHEBI:43474"/>
        <dbReference type="ChEBI" id="CHEBI:46858"/>
        <dbReference type="ChEBI" id="CHEBI:61978"/>
        <dbReference type="EC" id="3.1.3.48"/>
    </reaction>
</comment>
<comment type="caution">
    <text evidence="12">The sequence shown here is derived from an EMBL/GenBank/DDBJ whole genome shotgun (WGS) entry which is preliminary data.</text>
</comment>
<evidence type="ECO:0000256" key="2">
    <source>
        <dbReference type="ARBA" id="ARBA00013064"/>
    </source>
</evidence>
<feature type="region of interest" description="Disordered" evidence="10">
    <location>
        <begin position="53"/>
        <end position="76"/>
    </location>
</feature>
<feature type="region of interest" description="Disordered" evidence="10">
    <location>
        <begin position="157"/>
        <end position="179"/>
    </location>
</feature>
<dbReference type="SMART" id="SM00450">
    <property type="entry name" value="RHOD"/>
    <property type="match status" value="1"/>
</dbReference>
<evidence type="ECO:0000256" key="3">
    <source>
        <dbReference type="ARBA" id="ARBA00022618"/>
    </source>
</evidence>
<dbReference type="GO" id="GO:0005634">
    <property type="term" value="C:nucleus"/>
    <property type="evidence" value="ECO:0007669"/>
    <property type="project" value="TreeGrafter"/>
</dbReference>
<keyword evidence="4" id="KW-0498">Mitosis</keyword>
<dbReference type="GO" id="GO:0010971">
    <property type="term" value="P:positive regulation of G2/M transition of mitotic cell cycle"/>
    <property type="evidence" value="ECO:0007669"/>
    <property type="project" value="TreeGrafter"/>
</dbReference>
<dbReference type="GO" id="GO:0051301">
    <property type="term" value="P:cell division"/>
    <property type="evidence" value="ECO:0007669"/>
    <property type="project" value="UniProtKB-KW"/>
</dbReference>
<dbReference type="PANTHER" id="PTHR10828">
    <property type="entry name" value="M-PHASE INDUCER PHOSPHATASE DUAL SPECIFICITY PHOSPHATASE CDC25"/>
    <property type="match status" value="1"/>
</dbReference>
<evidence type="ECO:0000256" key="10">
    <source>
        <dbReference type="SAM" id="MobiDB-lite"/>
    </source>
</evidence>
<dbReference type="EMBL" id="BIMX01000001">
    <property type="protein sequence ID" value="GCE97418.1"/>
    <property type="molecule type" value="Genomic_DNA"/>
</dbReference>
<dbReference type="PRINTS" id="PR00716">
    <property type="entry name" value="MPIPHPHTASE"/>
</dbReference>
<feature type="compositionally biased region" description="Polar residues" evidence="10">
    <location>
        <begin position="437"/>
        <end position="464"/>
    </location>
</feature>
<accession>A0A4C2E620</accession>
<evidence type="ECO:0000259" key="11">
    <source>
        <dbReference type="PROSITE" id="PS50206"/>
    </source>
</evidence>
<name>A0A4C2E620_9SACH</name>
<dbReference type="GO" id="GO:0000086">
    <property type="term" value="P:G2/M transition of mitotic cell cycle"/>
    <property type="evidence" value="ECO:0007669"/>
    <property type="project" value="TreeGrafter"/>
</dbReference>
<dbReference type="FunFam" id="3.40.250.10:FF:000021">
    <property type="entry name" value="M-phase inducer phosphatase cdc-25.2"/>
    <property type="match status" value="1"/>
</dbReference>
<dbReference type="GO" id="GO:0110032">
    <property type="term" value="P:positive regulation of G2/MI transition of meiotic cell cycle"/>
    <property type="evidence" value="ECO:0007669"/>
    <property type="project" value="TreeGrafter"/>
</dbReference>
<dbReference type="InterPro" id="IPR036873">
    <property type="entry name" value="Rhodanese-like_dom_sf"/>
</dbReference>
<keyword evidence="7" id="KW-0131">Cell cycle</keyword>
<keyword evidence="3 12" id="KW-0132">Cell division</keyword>
<evidence type="ECO:0000313" key="12">
    <source>
        <dbReference type="EMBL" id="GCE97418.1"/>
    </source>
</evidence>
<keyword evidence="5" id="KW-0378">Hydrolase</keyword>
<evidence type="ECO:0000313" key="13">
    <source>
        <dbReference type="Proteomes" id="UP000301737"/>
    </source>
</evidence>
<feature type="region of interest" description="Disordered" evidence="10">
    <location>
        <begin position="91"/>
        <end position="112"/>
    </location>
</feature>
<evidence type="ECO:0000256" key="4">
    <source>
        <dbReference type="ARBA" id="ARBA00022776"/>
    </source>
</evidence>
<dbReference type="AlphaFoldDB" id="A0A4C2E620"/>
<feature type="region of interest" description="Disordered" evidence="10">
    <location>
        <begin position="1"/>
        <end position="21"/>
    </location>
</feature>
<reference evidence="12 13" key="1">
    <citation type="submission" date="2019-01" db="EMBL/GenBank/DDBJ databases">
        <title>Draft Genome Sequencing of Zygosaccharomyces mellis Ca-7.</title>
        <authorList>
            <person name="Shiwa Y."/>
            <person name="Kanesaki Y."/>
            <person name="Ishige T."/>
            <person name="Mura K."/>
            <person name="Hori T."/>
            <person name="Tamura T."/>
        </authorList>
    </citation>
    <scope>NUCLEOTIDE SEQUENCE [LARGE SCALE GENOMIC DNA]</scope>
    <source>
        <strain evidence="12 13">Ca-7</strain>
    </source>
</reference>
<keyword evidence="6" id="KW-0904">Protein phosphatase</keyword>
<dbReference type="PANTHER" id="PTHR10828:SF17">
    <property type="entry name" value="PROTEIN-TYROSINE-PHOSPHATASE"/>
    <property type="match status" value="1"/>
</dbReference>
<dbReference type="InterPro" id="IPR000751">
    <property type="entry name" value="MPI_Phosphatase"/>
</dbReference>
<dbReference type="Gene3D" id="3.40.250.10">
    <property type="entry name" value="Rhodanese-like domain"/>
    <property type="match status" value="1"/>
</dbReference>
<gene>
    <name evidence="12" type="primary">CDC25</name>
    <name evidence="12" type="ORF">ZYGM_004976</name>
</gene>
<organism evidence="12 13">
    <name type="scientific">Zygosaccharomyces mellis</name>
    <dbReference type="NCBI Taxonomy" id="42258"/>
    <lineage>
        <taxon>Eukaryota</taxon>
        <taxon>Fungi</taxon>
        <taxon>Dikarya</taxon>
        <taxon>Ascomycota</taxon>
        <taxon>Saccharomycotina</taxon>
        <taxon>Saccharomycetes</taxon>
        <taxon>Saccharomycetales</taxon>
        <taxon>Saccharomycetaceae</taxon>
        <taxon>Zygosaccharomyces</taxon>
    </lineage>
</organism>
<dbReference type="GO" id="GO:0004725">
    <property type="term" value="F:protein tyrosine phosphatase activity"/>
    <property type="evidence" value="ECO:0007669"/>
    <property type="project" value="UniProtKB-EC"/>
</dbReference>
<dbReference type="OrthoDB" id="26523at2759"/>